<proteinExistence type="predicted"/>
<dbReference type="GeneTree" id="ENSGT00940000177670"/>
<feature type="compositionally biased region" description="Polar residues" evidence="1">
    <location>
        <begin position="100"/>
        <end position="111"/>
    </location>
</feature>
<organism evidence="2 3">
    <name type="scientific">Cyprinodon variegatus</name>
    <name type="common">Sheepshead minnow</name>
    <dbReference type="NCBI Taxonomy" id="28743"/>
    <lineage>
        <taxon>Eukaryota</taxon>
        <taxon>Metazoa</taxon>
        <taxon>Chordata</taxon>
        <taxon>Craniata</taxon>
        <taxon>Vertebrata</taxon>
        <taxon>Euteleostomi</taxon>
        <taxon>Actinopterygii</taxon>
        <taxon>Neopterygii</taxon>
        <taxon>Teleostei</taxon>
        <taxon>Neoteleostei</taxon>
        <taxon>Acanthomorphata</taxon>
        <taxon>Ovalentaria</taxon>
        <taxon>Atherinomorphae</taxon>
        <taxon>Cyprinodontiformes</taxon>
        <taxon>Cyprinodontidae</taxon>
        <taxon>Cyprinodon</taxon>
    </lineage>
</organism>
<evidence type="ECO:0000256" key="1">
    <source>
        <dbReference type="SAM" id="MobiDB-lite"/>
    </source>
</evidence>
<sequence length="111" mass="11594">GVLTIQRAQSDWLPALPSTMTANASRADGRLLSLRKAMSEERPQSIGYRSSDAPVTAASLDSGLSGSAYSLLDEEGETNEVDSAIFQVPRGKIPNGTDVVKSSTGHSDGEG</sequence>
<dbReference type="Proteomes" id="UP000265020">
    <property type="component" value="Unassembled WGS sequence"/>
</dbReference>
<reference evidence="2" key="1">
    <citation type="submission" date="2025-08" db="UniProtKB">
        <authorList>
            <consortium name="Ensembl"/>
        </authorList>
    </citation>
    <scope>IDENTIFICATION</scope>
</reference>
<dbReference type="OMA" id="IQRGQSD"/>
<name>A0A3Q2DZP6_CYPVA</name>
<feature type="region of interest" description="Disordered" evidence="1">
    <location>
        <begin position="90"/>
        <end position="111"/>
    </location>
</feature>
<evidence type="ECO:0000313" key="3">
    <source>
        <dbReference type="Proteomes" id="UP000265020"/>
    </source>
</evidence>
<dbReference type="Ensembl" id="ENSCVAT00000001770.1">
    <property type="protein sequence ID" value="ENSCVAP00000025383.1"/>
    <property type="gene ID" value="ENSCVAG00000010153.1"/>
</dbReference>
<reference evidence="2" key="2">
    <citation type="submission" date="2025-09" db="UniProtKB">
        <authorList>
            <consortium name="Ensembl"/>
        </authorList>
    </citation>
    <scope>IDENTIFICATION</scope>
</reference>
<accession>A0A3Q2DZP6</accession>
<protein>
    <submittedName>
        <fullName evidence="2">Uncharacterized protein</fullName>
    </submittedName>
</protein>
<keyword evidence="3" id="KW-1185">Reference proteome</keyword>
<dbReference type="AlphaFoldDB" id="A0A3Q2DZP6"/>
<evidence type="ECO:0000313" key="2">
    <source>
        <dbReference type="Ensembl" id="ENSCVAP00000025383.1"/>
    </source>
</evidence>